<evidence type="ECO:0000313" key="2">
    <source>
        <dbReference type="Proteomes" id="UP000299102"/>
    </source>
</evidence>
<name>A0A4C1VUX7_EUMVA</name>
<evidence type="ECO:0000313" key="1">
    <source>
        <dbReference type="EMBL" id="GBP41674.1"/>
    </source>
</evidence>
<gene>
    <name evidence="1" type="ORF">EVAR_31992_1</name>
</gene>
<reference evidence="1 2" key="1">
    <citation type="journal article" date="2019" name="Commun. Biol.">
        <title>The bagworm genome reveals a unique fibroin gene that provides high tensile strength.</title>
        <authorList>
            <person name="Kono N."/>
            <person name="Nakamura H."/>
            <person name="Ohtoshi R."/>
            <person name="Tomita M."/>
            <person name="Numata K."/>
            <person name="Arakawa K."/>
        </authorList>
    </citation>
    <scope>NUCLEOTIDE SEQUENCE [LARGE SCALE GENOMIC DNA]</scope>
</reference>
<accession>A0A4C1VUX7</accession>
<proteinExistence type="predicted"/>
<sequence length="97" mass="11057">MHPVRRLSSNLCTVGNELEAMVTGTNMLLMKEVGEQNRRRDGTKIEKKTAMKMWNGIKIKSLPRIEIKNLRLTARSIGIKYEEIHSMSTLAKSRAES</sequence>
<dbReference type="EMBL" id="BGZK01000403">
    <property type="protein sequence ID" value="GBP41674.1"/>
    <property type="molecule type" value="Genomic_DNA"/>
</dbReference>
<comment type="caution">
    <text evidence="1">The sequence shown here is derived from an EMBL/GenBank/DDBJ whole genome shotgun (WGS) entry which is preliminary data.</text>
</comment>
<dbReference type="AlphaFoldDB" id="A0A4C1VUX7"/>
<dbReference type="Proteomes" id="UP000299102">
    <property type="component" value="Unassembled WGS sequence"/>
</dbReference>
<organism evidence="1 2">
    <name type="scientific">Eumeta variegata</name>
    <name type="common">Bagworm moth</name>
    <name type="synonym">Eumeta japonica</name>
    <dbReference type="NCBI Taxonomy" id="151549"/>
    <lineage>
        <taxon>Eukaryota</taxon>
        <taxon>Metazoa</taxon>
        <taxon>Ecdysozoa</taxon>
        <taxon>Arthropoda</taxon>
        <taxon>Hexapoda</taxon>
        <taxon>Insecta</taxon>
        <taxon>Pterygota</taxon>
        <taxon>Neoptera</taxon>
        <taxon>Endopterygota</taxon>
        <taxon>Lepidoptera</taxon>
        <taxon>Glossata</taxon>
        <taxon>Ditrysia</taxon>
        <taxon>Tineoidea</taxon>
        <taxon>Psychidae</taxon>
        <taxon>Oiketicinae</taxon>
        <taxon>Eumeta</taxon>
    </lineage>
</organism>
<keyword evidence="2" id="KW-1185">Reference proteome</keyword>
<protein>
    <submittedName>
        <fullName evidence="1">Uncharacterized protein</fullName>
    </submittedName>
</protein>